<feature type="transmembrane region" description="Helical" evidence="1">
    <location>
        <begin position="43"/>
        <end position="64"/>
    </location>
</feature>
<keyword evidence="4" id="KW-1185">Reference proteome</keyword>
<dbReference type="GO" id="GO:0016717">
    <property type="term" value="F:oxidoreductase activity, acting on paired donors, with oxidation of a pair of donors resulting in the reduction of molecular oxygen to two molecules of water"/>
    <property type="evidence" value="ECO:0007669"/>
    <property type="project" value="TreeGrafter"/>
</dbReference>
<feature type="domain" description="Fatty acid desaturase" evidence="2">
    <location>
        <begin position="63"/>
        <end position="320"/>
    </location>
</feature>
<keyword evidence="1" id="KW-0812">Transmembrane</keyword>
<dbReference type="GO" id="GO:0016020">
    <property type="term" value="C:membrane"/>
    <property type="evidence" value="ECO:0007669"/>
    <property type="project" value="TreeGrafter"/>
</dbReference>
<comment type="caution">
    <text evidence="3">The sequence shown here is derived from an EMBL/GenBank/DDBJ whole genome shotgun (WGS) entry which is preliminary data.</text>
</comment>
<feature type="transmembrane region" description="Helical" evidence="1">
    <location>
        <begin position="198"/>
        <end position="216"/>
    </location>
</feature>
<evidence type="ECO:0000313" key="4">
    <source>
        <dbReference type="Proteomes" id="UP000318578"/>
    </source>
</evidence>
<dbReference type="PIRSF" id="PIRSF015921">
    <property type="entry name" value="FA_sphinglp_des"/>
    <property type="match status" value="1"/>
</dbReference>
<organism evidence="3 4">
    <name type="scientific">Amycolatopsis acidiphila</name>
    <dbReference type="NCBI Taxonomy" id="715473"/>
    <lineage>
        <taxon>Bacteria</taxon>
        <taxon>Bacillati</taxon>
        <taxon>Actinomycetota</taxon>
        <taxon>Actinomycetes</taxon>
        <taxon>Pseudonocardiales</taxon>
        <taxon>Pseudonocardiaceae</taxon>
        <taxon>Amycolatopsis</taxon>
    </lineage>
</organism>
<reference evidence="3 4" key="1">
    <citation type="submission" date="2019-07" db="EMBL/GenBank/DDBJ databases">
        <title>New species of Amycolatopsis and Streptomyces.</title>
        <authorList>
            <person name="Duangmal K."/>
            <person name="Teo W.F.A."/>
            <person name="Lipun K."/>
        </authorList>
    </citation>
    <scope>NUCLEOTIDE SEQUENCE [LARGE SCALE GENOMIC DNA]</scope>
    <source>
        <strain evidence="3 4">JCM 30562</strain>
    </source>
</reference>
<dbReference type="EMBL" id="VJZA01000023">
    <property type="protein sequence ID" value="TVT21831.1"/>
    <property type="molecule type" value="Genomic_DNA"/>
</dbReference>
<dbReference type="InterPro" id="IPR012171">
    <property type="entry name" value="Fatty_acid_desaturase"/>
</dbReference>
<keyword evidence="1" id="KW-1133">Transmembrane helix</keyword>
<evidence type="ECO:0000259" key="2">
    <source>
        <dbReference type="Pfam" id="PF00487"/>
    </source>
</evidence>
<dbReference type="AlphaFoldDB" id="A0A558AC33"/>
<keyword evidence="1" id="KW-0472">Membrane</keyword>
<evidence type="ECO:0000256" key="1">
    <source>
        <dbReference type="SAM" id="Phobius"/>
    </source>
</evidence>
<dbReference type="InterPro" id="IPR005804">
    <property type="entry name" value="FA_desaturase_dom"/>
</dbReference>
<dbReference type="PANTHER" id="PTHR19353">
    <property type="entry name" value="FATTY ACID DESATURASE 2"/>
    <property type="match status" value="1"/>
</dbReference>
<evidence type="ECO:0000313" key="3">
    <source>
        <dbReference type="EMBL" id="TVT21831.1"/>
    </source>
</evidence>
<dbReference type="Proteomes" id="UP000318578">
    <property type="component" value="Unassembled WGS sequence"/>
</dbReference>
<dbReference type="Pfam" id="PF00487">
    <property type="entry name" value="FA_desaturase"/>
    <property type="match status" value="1"/>
</dbReference>
<dbReference type="PANTHER" id="PTHR19353:SF19">
    <property type="entry name" value="DELTA(5) FATTY ACID DESATURASE C-RELATED"/>
    <property type="match status" value="1"/>
</dbReference>
<name>A0A558AC33_9PSEU</name>
<sequence length="346" mass="38189">MTTELTDTSTAPARAGSDFTRLSRLVNQRGLLTRRPGSYARKFTLNGVLLAAGWTAFALVGASWWNLLTAAFLAVVFAQLAFIGHDAGHKQIFRGKRANDFVGHLHGALVGMSYGKWVGQHNRHHANPNHEDDDPDLDIPALAFTVEQAIGKRGFLRWIAKYQAFLFFPLLLLEGLSLHHSGIRAVVRREVKAHRLEAVLIFGHIVLYLAAVFVVLSPLQGIVFIAVHQGLWGVYMGCSFAPNHKGMPTLTAGQKIDHLHKQVLTSRNVRGGRVVDYALGGLNYQIEHHLFPSMPRANLRHAQPLVRDFCVRLGLPYHQTTAFGSYAQVLSHLHAVGAPLRAPALP</sequence>
<dbReference type="CDD" id="cd03506">
    <property type="entry name" value="Delta6-FADS-like"/>
    <property type="match status" value="1"/>
</dbReference>
<dbReference type="GO" id="GO:0008610">
    <property type="term" value="P:lipid biosynthetic process"/>
    <property type="evidence" value="ECO:0007669"/>
    <property type="project" value="UniProtKB-ARBA"/>
</dbReference>
<dbReference type="OrthoDB" id="104711at2"/>
<gene>
    <name evidence="3" type="ORF">FNH06_15870</name>
</gene>
<proteinExistence type="predicted"/>
<accession>A0A558AC33</accession>
<feature type="transmembrane region" description="Helical" evidence="1">
    <location>
        <begin position="70"/>
        <end position="88"/>
    </location>
</feature>
<protein>
    <submittedName>
        <fullName evidence="3">Acyl-CoA desaturase</fullName>
    </submittedName>
</protein>